<feature type="transmembrane region" description="Helical" evidence="6">
    <location>
        <begin position="118"/>
        <end position="134"/>
    </location>
</feature>
<feature type="transmembrane region" description="Helical" evidence="6">
    <location>
        <begin position="171"/>
        <end position="191"/>
    </location>
</feature>
<gene>
    <name evidence="7" type="ORF">BOV88_03140</name>
</gene>
<keyword evidence="3 6" id="KW-0812">Transmembrane</keyword>
<feature type="transmembrane region" description="Helical" evidence="6">
    <location>
        <begin position="222"/>
        <end position="241"/>
    </location>
</feature>
<evidence type="ECO:0000313" key="7">
    <source>
        <dbReference type="EMBL" id="OOY35653.1"/>
    </source>
</evidence>
<feature type="transmembrane region" description="Helical" evidence="6">
    <location>
        <begin position="247"/>
        <end position="268"/>
    </location>
</feature>
<dbReference type="Pfam" id="PF01040">
    <property type="entry name" value="UbiA"/>
    <property type="match status" value="1"/>
</dbReference>
<dbReference type="EMBL" id="MPNX01000003">
    <property type="protein sequence ID" value="OOY35653.1"/>
    <property type="molecule type" value="Genomic_DNA"/>
</dbReference>
<evidence type="ECO:0000313" key="8">
    <source>
        <dbReference type="Proteomes" id="UP000190962"/>
    </source>
</evidence>
<feature type="transmembrane region" description="Helical" evidence="6">
    <location>
        <begin position="146"/>
        <end position="165"/>
    </location>
</feature>
<feature type="transmembrane region" description="Helical" evidence="6">
    <location>
        <begin position="89"/>
        <end position="112"/>
    </location>
</feature>
<dbReference type="GO" id="GO:0016765">
    <property type="term" value="F:transferase activity, transferring alkyl or aryl (other than methyl) groups"/>
    <property type="evidence" value="ECO:0007669"/>
    <property type="project" value="InterPro"/>
</dbReference>
<dbReference type="InterPro" id="IPR000537">
    <property type="entry name" value="UbiA_prenyltransferase"/>
</dbReference>
<feature type="transmembrane region" description="Helical" evidence="6">
    <location>
        <begin position="304"/>
        <end position="321"/>
    </location>
</feature>
<comment type="subcellular location">
    <subcellularLocation>
        <location evidence="1">Membrane</location>
        <topology evidence="1">Multi-pass membrane protein</topology>
    </subcellularLocation>
</comment>
<evidence type="ECO:0000256" key="1">
    <source>
        <dbReference type="ARBA" id="ARBA00004141"/>
    </source>
</evidence>
<dbReference type="AlphaFoldDB" id="A0A1T2D8T4"/>
<proteinExistence type="predicted"/>
<dbReference type="InterPro" id="IPR044878">
    <property type="entry name" value="UbiA_sf"/>
</dbReference>
<dbReference type="InterPro" id="IPR050475">
    <property type="entry name" value="Prenyltransferase_related"/>
</dbReference>
<reference evidence="7 8" key="1">
    <citation type="submission" date="2016-11" db="EMBL/GenBank/DDBJ databases">
        <title>Mixed transmission modes and dynamic genome evolution in an obligate animal-bacterial symbiosis.</title>
        <authorList>
            <person name="Russell S.L."/>
            <person name="Corbett-Detig R.B."/>
            <person name="Cavanaugh C.M."/>
        </authorList>
    </citation>
    <scope>NUCLEOTIDE SEQUENCE [LARGE SCALE GENOMIC DNA]</scope>
    <source>
        <strain evidence="7">MA-KB16</strain>
    </source>
</reference>
<comment type="caution">
    <text evidence="7">The sequence shown here is derived from an EMBL/GenBank/DDBJ whole genome shotgun (WGS) entry which is preliminary data.</text>
</comment>
<dbReference type="PANTHER" id="PTHR42723">
    <property type="entry name" value="CHLOROPHYLL SYNTHASE"/>
    <property type="match status" value="1"/>
</dbReference>
<keyword evidence="5 6" id="KW-0472">Membrane</keyword>
<dbReference type="GO" id="GO:0016020">
    <property type="term" value="C:membrane"/>
    <property type="evidence" value="ECO:0007669"/>
    <property type="project" value="UniProtKB-SubCell"/>
</dbReference>
<evidence type="ECO:0000256" key="6">
    <source>
        <dbReference type="SAM" id="Phobius"/>
    </source>
</evidence>
<accession>A0A1T2D8T4</accession>
<organism evidence="7 8">
    <name type="scientific">Solemya velum gill symbiont</name>
    <dbReference type="NCBI Taxonomy" id="2340"/>
    <lineage>
        <taxon>Bacteria</taxon>
        <taxon>Pseudomonadati</taxon>
        <taxon>Pseudomonadota</taxon>
        <taxon>Gammaproteobacteria</taxon>
        <taxon>sulfur-oxidizing symbionts</taxon>
    </lineage>
</organism>
<dbReference type="Gene3D" id="1.10.357.140">
    <property type="entry name" value="UbiA prenyltransferase"/>
    <property type="match status" value="1"/>
</dbReference>
<keyword evidence="4 6" id="KW-1133">Transmembrane helix</keyword>
<sequence>MHLNWLSRKLHEILFILRFHDWQSKTAFFLVAIGYSMSQHSVPIADNLMAASSLFLLLCLYAASGYSLNQYFDRGVDRACGKHRDIGDFPIATARITIIVLLVIAFLFSLHFLFSGKFYVWILYWASIAAALAYSMPPLRLKERGYFGWISASLAQRVLPFVVIFEYFDVWTWISAGLCLLALMTGLRYIIVHQLEDYAADLKVGVETVATRIGPQQLRQFLFRYIVPLEIIYLVTLAIYMSLDNGVLLGGFTLFGLTLVAAFSNKRAGHETPELDLEKYEFLWGLYCIYWPVAMGFSLLMNDIAYFPFLIFVLLWASRWIKHDLQRLMRGFLLMTQQLKGE</sequence>
<evidence type="ECO:0000256" key="5">
    <source>
        <dbReference type="ARBA" id="ARBA00023136"/>
    </source>
</evidence>
<dbReference type="PANTHER" id="PTHR42723:SF1">
    <property type="entry name" value="CHLOROPHYLL SYNTHASE, CHLOROPLASTIC"/>
    <property type="match status" value="1"/>
</dbReference>
<keyword evidence="2" id="KW-1003">Cell membrane</keyword>
<evidence type="ECO:0008006" key="9">
    <source>
        <dbReference type="Google" id="ProtNLM"/>
    </source>
</evidence>
<evidence type="ECO:0000256" key="3">
    <source>
        <dbReference type="ARBA" id="ARBA00022692"/>
    </source>
</evidence>
<name>A0A1T2D8T4_SOVGS</name>
<protein>
    <recommendedName>
        <fullName evidence="9">4-hydroxybenzoate polyprenyltransferase</fullName>
    </recommendedName>
</protein>
<dbReference type="Proteomes" id="UP000190962">
    <property type="component" value="Unassembled WGS sequence"/>
</dbReference>
<evidence type="ECO:0000256" key="2">
    <source>
        <dbReference type="ARBA" id="ARBA00022475"/>
    </source>
</evidence>
<evidence type="ECO:0000256" key="4">
    <source>
        <dbReference type="ARBA" id="ARBA00022989"/>
    </source>
</evidence>
<feature type="transmembrane region" description="Helical" evidence="6">
    <location>
        <begin position="48"/>
        <end position="68"/>
    </location>
</feature>
<feature type="transmembrane region" description="Helical" evidence="6">
    <location>
        <begin position="280"/>
        <end position="298"/>
    </location>
</feature>